<feature type="transmembrane region" description="Helical" evidence="14">
    <location>
        <begin position="251"/>
        <end position="273"/>
    </location>
</feature>
<evidence type="ECO:0000256" key="7">
    <source>
        <dbReference type="ARBA" id="ARBA00023136"/>
    </source>
</evidence>
<keyword evidence="12" id="KW-1015">Disulfide bond</keyword>
<dbReference type="Proteomes" id="UP000604046">
    <property type="component" value="Unassembled WGS sequence"/>
</dbReference>
<accession>A0A812HUG6</accession>
<keyword evidence="2" id="KW-0813">Transport</keyword>
<name>A0A812HUG6_9DINO</name>
<dbReference type="PANTHER" id="PTHR18966">
    <property type="entry name" value="IONOTROPIC GLUTAMATE RECEPTOR"/>
    <property type="match status" value="1"/>
</dbReference>
<keyword evidence="18" id="KW-1185">Reference proteome</keyword>
<keyword evidence="7 14" id="KW-0472">Membrane</keyword>
<feature type="region of interest" description="Disordered" evidence="13">
    <location>
        <begin position="482"/>
        <end position="504"/>
    </location>
</feature>
<feature type="transmembrane region" description="Helical" evidence="14">
    <location>
        <begin position="176"/>
        <end position="194"/>
    </location>
</feature>
<keyword evidence="3" id="KW-1003">Cell membrane</keyword>
<dbReference type="AlphaFoldDB" id="A0A812HUG6"/>
<evidence type="ECO:0000256" key="9">
    <source>
        <dbReference type="ARBA" id="ARBA00023180"/>
    </source>
</evidence>
<reference evidence="17" key="1">
    <citation type="submission" date="2021-02" db="EMBL/GenBank/DDBJ databases">
        <authorList>
            <person name="Dougan E. K."/>
            <person name="Rhodes N."/>
            <person name="Thang M."/>
            <person name="Chan C."/>
        </authorList>
    </citation>
    <scope>NUCLEOTIDE SEQUENCE</scope>
</reference>
<keyword evidence="11" id="KW-0407">Ion channel</keyword>
<feature type="domain" description="Ionotropic glutamate receptor C-terminal" evidence="16">
    <location>
        <begin position="176"/>
        <end position="451"/>
    </location>
</feature>
<comment type="subcellular location">
    <subcellularLocation>
        <location evidence="1">Cell membrane</location>
        <topology evidence="1">Multi-pass membrane protein</topology>
    </subcellularLocation>
</comment>
<keyword evidence="4 14" id="KW-0812">Transmembrane</keyword>
<dbReference type="GO" id="GO:0005886">
    <property type="term" value="C:plasma membrane"/>
    <property type="evidence" value="ECO:0007669"/>
    <property type="project" value="UniProtKB-SubCell"/>
</dbReference>
<evidence type="ECO:0000256" key="10">
    <source>
        <dbReference type="ARBA" id="ARBA00023286"/>
    </source>
</evidence>
<keyword evidence="5 14" id="KW-1133">Transmembrane helix</keyword>
<evidence type="ECO:0000256" key="1">
    <source>
        <dbReference type="ARBA" id="ARBA00004651"/>
    </source>
</evidence>
<dbReference type="InterPro" id="IPR015683">
    <property type="entry name" value="Ionotropic_Glu_rcpt"/>
</dbReference>
<evidence type="ECO:0000259" key="16">
    <source>
        <dbReference type="Pfam" id="PF00060"/>
    </source>
</evidence>
<feature type="chain" id="PRO_5032644658" evidence="15">
    <location>
        <begin position="28"/>
        <end position="504"/>
    </location>
</feature>
<evidence type="ECO:0000256" key="11">
    <source>
        <dbReference type="ARBA" id="ARBA00023303"/>
    </source>
</evidence>
<evidence type="ECO:0000256" key="5">
    <source>
        <dbReference type="ARBA" id="ARBA00022989"/>
    </source>
</evidence>
<evidence type="ECO:0000256" key="14">
    <source>
        <dbReference type="SAM" id="Phobius"/>
    </source>
</evidence>
<feature type="disulfide bond" evidence="12">
    <location>
        <begin position="358"/>
        <end position="419"/>
    </location>
</feature>
<keyword evidence="8" id="KW-0675">Receptor</keyword>
<sequence>MSGPLPRHLFGRGALLWILAKWPLCHCSRAFLCEQVDRVRNSTLPQEYALEGVHIKIGTGMWDDRFLAWDATKGTYVGLEVELLEELADRARFTYSLEMHNWTSDDWLTQLEGAVRLYDVVTYAYWFITPERMSKGAYSPYGFLNAMYWAVVMEEVKTGIDVEEIFSFLAPFSGPVWFSFLGLMIGTGLMYRFLEVAHNAEDFPDGPQGSCKCKRTTWTQYMDSIFQSSGHITGASGFSPKTWAGKILVMSWTWCVVLILAAYTANLASFLVVQAKAQPSFTSLDGAVRRNKKICVSKGSADEDWFQARYARYDNLMAVQSGPAERAALLRDGTCDVATFAKFEYDFLRQTASVNPSCYMQTIGDPFQNMDAGWMVLNDVQDSCTSLVRDVLGFWFLRMELDGTLEALVRRALMPVENCPVESTSGDSEASAGQLTIESMLGIFTVHAVGVGTALLFHLFSGAPKALTKGLTRTFTSSRVSPQDHMVHKKDQAGGEAWGEGELQ</sequence>
<dbReference type="GO" id="GO:0015276">
    <property type="term" value="F:ligand-gated monoatomic ion channel activity"/>
    <property type="evidence" value="ECO:0007669"/>
    <property type="project" value="InterPro"/>
</dbReference>
<evidence type="ECO:0000256" key="12">
    <source>
        <dbReference type="PIRSR" id="PIRSR601508-3"/>
    </source>
</evidence>
<evidence type="ECO:0000313" key="17">
    <source>
        <dbReference type="EMBL" id="CAE6961408.1"/>
    </source>
</evidence>
<feature type="signal peptide" evidence="15">
    <location>
        <begin position="1"/>
        <end position="27"/>
    </location>
</feature>
<dbReference type="Pfam" id="PF00060">
    <property type="entry name" value="Lig_chan"/>
    <property type="match status" value="1"/>
</dbReference>
<dbReference type="SUPFAM" id="SSF53850">
    <property type="entry name" value="Periplasmic binding protein-like II"/>
    <property type="match status" value="1"/>
</dbReference>
<evidence type="ECO:0000256" key="6">
    <source>
        <dbReference type="ARBA" id="ARBA00023065"/>
    </source>
</evidence>
<keyword evidence="15" id="KW-0732">Signal</keyword>
<keyword evidence="9" id="KW-0325">Glycoprotein</keyword>
<dbReference type="OrthoDB" id="5984008at2759"/>
<evidence type="ECO:0000313" key="18">
    <source>
        <dbReference type="Proteomes" id="UP000604046"/>
    </source>
</evidence>
<evidence type="ECO:0000256" key="4">
    <source>
        <dbReference type="ARBA" id="ARBA00022692"/>
    </source>
</evidence>
<dbReference type="Gene3D" id="1.10.287.70">
    <property type="match status" value="1"/>
</dbReference>
<comment type="caution">
    <text evidence="17">The sequence shown here is derived from an EMBL/GenBank/DDBJ whole genome shotgun (WGS) entry which is preliminary data.</text>
</comment>
<organism evidence="17 18">
    <name type="scientific">Symbiodinium natans</name>
    <dbReference type="NCBI Taxonomy" id="878477"/>
    <lineage>
        <taxon>Eukaryota</taxon>
        <taxon>Sar</taxon>
        <taxon>Alveolata</taxon>
        <taxon>Dinophyceae</taxon>
        <taxon>Suessiales</taxon>
        <taxon>Symbiodiniaceae</taxon>
        <taxon>Symbiodinium</taxon>
    </lineage>
</organism>
<evidence type="ECO:0000256" key="8">
    <source>
        <dbReference type="ARBA" id="ARBA00023170"/>
    </source>
</evidence>
<protein>
    <submittedName>
        <fullName evidence="17">GRIA2 protein</fullName>
    </submittedName>
</protein>
<gene>
    <name evidence="17" type="primary">GRIA2</name>
    <name evidence="17" type="ORF">SNAT2548_LOCUS1983</name>
</gene>
<evidence type="ECO:0000256" key="3">
    <source>
        <dbReference type="ARBA" id="ARBA00022475"/>
    </source>
</evidence>
<dbReference type="EMBL" id="CAJNDS010000113">
    <property type="protein sequence ID" value="CAE6961408.1"/>
    <property type="molecule type" value="Genomic_DNA"/>
</dbReference>
<dbReference type="InterPro" id="IPR001508">
    <property type="entry name" value="Iono_Glu_rcpt_met"/>
</dbReference>
<evidence type="ECO:0000256" key="15">
    <source>
        <dbReference type="SAM" id="SignalP"/>
    </source>
</evidence>
<keyword evidence="6" id="KW-0406">Ion transport</keyword>
<dbReference type="InterPro" id="IPR001320">
    <property type="entry name" value="Iontro_rcpt_C"/>
</dbReference>
<evidence type="ECO:0000256" key="13">
    <source>
        <dbReference type="SAM" id="MobiDB-lite"/>
    </source>
</evidence>
<dbReference type="GO" id="GO:0038023">
    <property type="term" value="F:signaling receptor activity"/>
    <property type="evidence" value="ECO:0007669"/>
    <property type="project" value="InterPro"/>
</dbReference>
<dbReference type="Gene3D" id="3.40.190.10">
    <property type="entry name" value="Periplasmic binding protein-like II"/>
    <property type="match status" value="1"/>
</dbReference>
<proteinExistence type="predicted"/>
<dbReference type="PRINTS" id="PR00177">
    <property type="entry name" value="NMDARECEPTOR"/>
</dbReference>
<evidence type="ECO:0000256" key="2">
    <source>
        <dbReference type="ARBA" id="ARBA00022448"/>
    </source>
</evidence>
<keyword evidence="10" id="KW-1071">Ligand-gated ion channel</keyword>